<dbReference type="AlphaFoldDB" id="A0A1I2IKZ5"/>
<dbReference type="EMBL" id="FONW01000006">
    <property type="protein sequence ID" value="SFF41191.1"/>
    <property type="molecule type" value="Genomic_DNA"/>
</dbReference>
<evidence type="ECO:0000313" key="3">
    <source>
        <dbReference type="EMBL" id="SFF41191.1"/>
    </source>
</evidence>
<keyword evidence="1" id="KW-0378">Hydrolase</keyword>
<evidence type="ECO:0000259" key="2">
    <source>
        <dbReference type="Pfam" id="PF12706"/>
    </source>
</evidence>
<dbReference type="SUPFAM" id="SSF56281">
    <property type="entry name" value="Metallo-hydrolase/oxidoreductase"/>
    <property type="match status" value="1"/>
</dbReference>
<dbReference type="PANTHER" id="PTHR43546">
    <property type="entry name" value="UPF0173 METAL-DEPENDENT HYDROLASE MJ1163-RELATED"/>
    <property type="match status" value="1"/>
</dbReference>
<dbReference type="GO" id="GO:0016787">
    <property type="term" value="F:hydrolase activity"/>
    <property type="evidence" value="ECO:0007669"/>
    <property type="project" value="UniProtKB-KW"/>
</dbReference>
<feature type="domain" description="Metallo-beta-lactamase" evidence="2">
    <location>
        <begin position="25"/>
        <end position="219"/>
    </location>
</feature>
<dbReference type="Gene3D" id="3.60.15.10">
    <property type="entry name" value="Ribonuclease Z/Hydroxyacylglutathione hydrolase-like"/>
    <property type="match status" value="1"/>
</dbReference>
<accession>A0A1I2IKZ5</accession>
<dbReference type="InterPro" id="IPR001279">
    <property type="entry name" value="Metallo-B-lactamas"/>
</dbReference>
<reference evidence="3 4" key="1">
    <citation type="submission" date="2016-10" db="EMBL/GenBank/DDBJ databases">
        <authorList>
            <person name="de Groot N.N."/>
        </authorList>
    </citation>
    <scope>NUCLEOTIDE SEQUENCE [LARGE SCALE GENOMIC DNA]</scope>
    <source>
        <strain evidence="3 4">CGMCC 1.9156</strain>
    </source>
</reference>
<evidence type="ECO:0000256" key="1">
    <source>
        <dbReference type="ARBA" id="ARBA00022801"/>
    </source>
</evidence>
<evidence type="ECO:0000313" key="4">
    <source>
        <dbReference type="Proteomes" id="UP000198964"/>
    </source>
</evidence>
<name>A0A1I2IKZ5_9BACT</name>
<dbReference type="STRING" id="655355.SAMN05216283_10623"/>
<protein>
    <submittedName>
        <fullName evidence="3">L-ascorbate metabolism protein UlaG, beta-lactamase superfamily</fullName>
    </submittedName>
</protein>
<dbReference type="InterPro" id="IPR036866">
    <property type="entry name" value="RibonucZ/Hydroxyglut_hydro"/>
</dbReference>
<sequence length="258" mass="28004">MTKSNSFLATYVGGPTVIIELAGLRIMTDPTLDPAGVYDLGHITLEKYKDPADVDVDKIDLVLLSHDQHQDNLDDAGRELLTRTPKVYTTVIGAERLGGGTIGLNPWEADHIQTPDGSELTITATPARHGPAGIEKITGEVIGFLLSVKGKQNLELYITGDTVYYEGVAEVAKRFNPSHVFIFAGAAQPKGAFHVTMSVNDAIDTAFKFPEAMIIPLHHDGWKHYTQTGDDLKHSFAAVGIDDRLSLLQIGVEAVLQF</sequence>
<gene>
    <name evidence="3" type="ORF">SAMN05216283_10623</name>
</gene>
<dbReference type="RefSeq" id="WP_093920159.1">
    <property type="nucleotide sequence ID" value="NZ_FONW01000006.1"/>
</dbReference>
<dbReference type="Proteomes" id="UP000198964">
    <property type="component" value="Unassembled WGS sequence"/>
</dbReference>
<dbReference type="Pfam" id="PF12706">
    <property type="entry name" value="Lactamase_B_2"/>
    <property type="match status" value="1"/>
</dbReference>
<proteinExistence type="predicted"/>
<organism evidence="3 4">
    <name type="scientific">Sunxiuqinia elliptica</name>
    <dbReference type="NCBI Taxonomy" id="655355"/>
    <lineage>
        <taxon>Bacteria</taxon>
        <taxon>Pseudomonadati</taxon>
        <taxon>Bacteroidota</taxon>
        <taxon>Bacteroidia</taxon>
        <taxon>Marinilabiliales</taxon>
        <taxon>Prolixibacteraceae</taxon>
        <taxon>Sunxiuqinia</taxon>
    </lineage>
</organism>
<dbReference type="InterPro" id="IPR050114">
    <property type="entry name" value="UPF0173_UPF0282_UlaG_hydrolase"/>
</dbReference>
<keyword evidence="4" id="KW-1185">Reference proteome</keyword>
<dbReference type="PANTHER" id="PTHR43546:SF9">
    <property type="entry name" value="L-ASCORBATE-6-PHOSPHATE LACTONASE ULAG-RELATED"/>
    <property type="match status" value="1"/>
</dbReference>